<dbReference type="OrthoDB" id="7749009at2"/>
<dbReference type="SUPFAM" id="SSF51126">
    <property type="entry name" value="Pectin lyase-like"/>
    <property type="match status" value="1"/>
</dbReference>
<keyword evidence="2" id="KW-1185">Reference proteome</keyword>
<evidence type="ECO:0000313" key="1">
    <source>
        <dbReference type="EMBL" id="SIT08385.1"/>
    </source>
</evidence>
<accession>A0A1N7PCM2</accession>
<dbReference type="InterPro" id="IPR012334">
    <property type="entry name" value="Pectin_lyas_fold"/>
</dbReference>
<reference evidence="1 2" key="1">
    <citation type="submission" date="2017-01" db="EMBL/GenBank/DDBJ databases">
        <authorList>
            <person name="Mah S.A."/>
            <person name="Swanson W.J."/>
            <person name="Moy G.W."/>
            <person name="Vacquier V.D."/>
        </authorList>
    </citation>
    <scope>NUCLEOTIDE SEQUENCE [LARGE SCALE GENOMIC DNA]</scope>
    <source>
        <strain evidence="1 2">DSM 26375</strain>
    </source>
</reference>
<dbReference type="STRING" id="1086013.SAMN05421774_105145"/>
<sequence>MNKAITDGLVLRPTPFSAGLSLWSSGDGTPGSTSYDGAANAAFVAADQDFGGCLELIKTANTQRLRYMVQTPFQPGMYLQLTVRLKVVSGALPGARVSCLPINAGGSVVPGLPWVTDSVAFSSYGEVLTLRAIIGSGARQGVDLVWGTAPVAAHVGIDLTGANGGVVRIDDFVVEDVTDVFHRKLMPWVDVRDHGALGDGTTNDLSAFAAADAVAVAAGQSVLISAGVYRLNGNFTFSAPVMFEGTIVMPAANRLALTRNFDLESYAAAFGSETEGLKRGLQALFHFSDHVSFDLNGRSVNVTEPIPVAENAGVAGASFVQRRVLDNGQLVAVAGPAWAPGVVTSQATYATSSPYQLSGVANVANIEVGALVTGTGVARETYVRSKNVAAGTVELSLPPGAQGGTRTYTFTRFRYLLDFSGFGRLDRFEMTNVEFLCNSTASAIMLPPSGITTRIHGCSFDRPKDRAITSIGTGCQGLMVDECNFLSSEMPVAVQDRSSVGINVNANDVKIRDNRAVRFRHFVVIHGSGHMFVGNHWFQGDGAQPGVRTAGVVMTGINVKTLFTGNYVDNSFLELTNEREPDPDWNNQFSFGGITITGNIFTTIGAMSSFAWIVVTPRGSGHYLQGVSITGNTFRTMSGNIDRAEKVDTTWADLNYTRFRNVTVHGNNFNGVTAGCYNPVTVRHDQNSAASAWTVEAGTNLAFGGHARVVTGVVPGGPVLQGATQRYDMPWVQTEQGSSKQNVLVRWPVAVTGTVWVTVRADNPV</sequence>
<evidence type="ECO:0000313" key="2">
    <source>
        <dbReference type="Proteomes" id="UP000186141"/>
    </source>
</evidence>
<dbReference type="AlphaFoldDB" id="A0A1N7PCM2"/>
<dbReference type="EMBL" id="FTOT01000005">
    <property type="protein sequence ID" value="SIT08385.1"/>
    <property type="molecule type" value="Genomic_DNA"/>
</dbReference>
<gene>
    <name evidence="1" type="ORF">SAMN05421774_105145</name>
</gene>
<dbReference type="Gene3D" id="2.160.20.10">
    <property type="entry name" value="Single-stranded right-handed beta-helix, Pectin lyase-like"/>
    <property type="match status" value="1"/>
</dbReference>
<evidence type="ECO:0008006" key="3">
    <source>
        <dbReference type="Google" id="ProtNLM"/>
    </source>
</evidence>
<dbReference type="Proteomes" id="UP000186141">
    <property type="component" value="Unassembled WGS sequence"/>
</dbReference>
<protein>
    <recommendedName>
        <fullName evidence="3">Pectate lyase superfamily protein</fullName>
    </recommendedName>
</protein>
<organism evidence="1 2">
    <name type="scientific">Gemmobacter megaterium</name>
    <dbReference type="NCBI Taxonomy" id="1086013"/>
    <lineage>
        <taxon>Bacteria</taxon>
        <taxon>Pseudomonadati</taxon>
        <taxon>Pseudomonadota</taxon>
        <taxon>Alphaproteobacteria</taxon>
        <taxon>Rhodobacterales</taxon>
        <taxon>Paracoccaceae</taxon>
        <taxon>Gemmobacter</taxon>
    </lineage>
</organism>
<name>A0A1N7PCM2_9RHOB</name>
<dbReference type="InterPro" id="IPR011050">
    <property type="entry name" value="Pectin_lyase_fold/virulence"/>
</dbReference>
<proteinExistence type="predicted"/>